<accession>E2ALM5</accession>
<reference evidence="2 3" key="1">
    <citation type="journal article" date="2010" name="Science">
        <title>Genomic comparison of the ants Camponotus floridanus and Harpegnathos saltator.</title>
        <authorList>
            <person name="Bonasio R."/>
            <person name="Zhang G."/>
            <person name="Ye C."/>
            <person name="Mutti N.S."/>
            <person name="Fang X."/>
            <person name="Qin N."/>
            <person name="Donahue G."/>
            <person name="Yang P."/>
            <person name="Li Q."/>
            <person name="Li C."/>
            <person name="Zhang P."/>
            <person name="Huang Z."/>
            <person name="Berger S.L."/>
            <person name="Reinberg D."/>
            <person name="Wang J."/>
            <person name="Liebig J."/>
        </authorList>
    </citation>
    <scope>NUCLEOTIDE SEQUENCE [LARGE SCALE GENOMIC DNA]</scope>
    <source>
        <strain evidence="3">C129</strain>
    </source>
</reference>
<feature type="compositionally biased region" description="Basic and acidic residues" evidence="1">
    <location>
        <begin position="1"/>
        <end position="44"/>
    </location>
</feature>
<feature type="region of interest" description="Disordered" evidence="1">
    <location>
        <begin position="306"/>
        <end position="386"/>
    </location>
</feature>
<feature type="region of interest" description="Disordered" evidence="1">
    <location>
        <begin position="907"/>
        <end position="931"/>
    </location>
</feature>
<name>E2ALM5_CAMFO</name>
<protein>
    <submittedName>
        <fullName evidence="2">Uncharacterized protein</fullName>
    </submittedName>
</protein>
<feature type="region of interest" description="Disordered" evidence="1">
    <location>
        <begin position="417"/>
        <end position="504"/>
    </location>
</feature>
<evidence type="ECO:0000313" key="2">
    <source>
        <dbReference type="EMBL" id="EFN65634.1"/>
    </source>
</evidence>
<dbReference type="Proteomes" id="UP000000311">
    <property type="component" value="Unassembled WGS sequence"/>
</dbReference>
<feature type="compositionally biased region" description="Basic and acidic residues" evidence="1">
    <location>
        <begin position="344"/>
        <end position="382"/>
    </location>
</feature>
<dbReference type="STRING" id="104421.E2ALM5"/>
<feature type="compositionally biased region" description="Basic and acidic residues" evidence="1">
    <location>
        <begin position="1921"/>
        <end position="1947"/>
    </location>
</feature>
<dbReference type="OMA" id="HWTLKRS"/>
<organism evidence="3">
    <name type="scientific">Camponotus floridanus</name>
    <name type="common">Florida carpenter ant</name>
    <dbReference type="NCBI Taxonomy" id="104421"/>
    <lineage>
        <taxon>Eukaryota</taxon>
        <taxon>Metazoa</taxon>
        <taxon>Ecdysozoa</taxon>
        <taxon>Arthropoda</taxon>
        <taxon>Hexapoda</taxon>
        <taxon>Insecta</taxon>
        <taxon>Pterygota</taxon>
        <taxon>Neoptera</taxon>
        <taxon>Endopterygota</taxon>
        <taxon>Hymenoptera</taxon>
        <taxon>Apocrita</taxon>
        <taxon>Aculeata</taxon>
        <taxon>Formicoidea</taxon>
        <taxon>Formicidae</taxon>
        <taxon>Formicinae</taxon>
        <taxon>Camponotus</taxon>
    </lineage>
</organism>
<keyword evidence="3" id="KW-1185">Reference proteome</keyword>
<feature type="compositionally biased region" description="Polar residues" evidence="1">
    <location>
        <begin position="426"/>
        <end position="438"/>
    </location>
</feature>
<feature type="compositionally biased region" description="Basic and acidic residues" evidence="1">
    <location>
        <begin position="1534"/>
        <end position="1558"/>
    </location>
</feature>
<proteinExistence type="predicted"/>
<dbReference type="InParanoid" id="E2ALM5"/>
<feature type="compositionally biased region" description="Polar residues" evidence="1">
    <location>
        <begin position="459"/>
        <end position="468"/>
    </location>
</feature>
<feature type="region of interest" description="Disordered" evidence="1">
    <location>
        <begin position="1"/>
        <end position="72"/>
    </location>
</feature>
<feature type="compositionally biased region" description="Polar residues" evidence="1">
    <location>
        <begin position="1195"/>
        <end position="1204"/>
    </location>
</feature>
<feature type="compositionally biased region" description="Low complexity" evidence="1">
    <location>
        <begin position="445"/>
        <end position="458"/>
    </location>
</feature>
<evidence type="ECO:0000256" key="1">
    <source>
        <dbReference type="SAM" id="MobiDB-lite"/>
    </source>
</evidence>
<feature type="compositionally biased region" description="Polar residues" evidence="1">
    <location>
        <begin position="908"/>
        <end position="919"/>
    </location>
</feature>
<feature type="compositionally biased region" description="Basic and acidic residues" evidence="1">
    <location>
        <begin position="1476"/>
        <end position="1496"/>
    </location>
</feature>
<feature type="region of interest" description="Disordered" evidence="1">
    <location>
        <begin position="1006"/>
        <end position="1028"/>
    </location>
</feature>
<feature type="region of interest" description="Disordered" evidence="1">
    <location>
        <begin position="1183"/>
        <end position="1217"/>
    </location>
</feature>
<feature type="compositionally biased region" description="Basic and acidic residues" evidence="1">
    <location>
        <begin position="472"/>
        <end position="493"/>
    </location>
</feature>
<gene>
    <name evidence="2" type="ORF">EAG_10891</name>
</gene>
<feature type="compositionally biased region" description="Polar residues" evidence="1">
    <location>
        <begin position="306"/>
        <end position="326"/>
    </location>
</feature>
<feature type="region of interest" description="Disordered" evidence="1">
    <location>
        <begin position="1476"/>
        <end position="1512"/>
    </location>
</feature>
<evidence type="ECO:0000313" key="3">
    <source>
        <dbReference type="Proteomes" id="UP000000311"/>
    </source>
</evidence>
<dbReference type="EMBL" id="GL440609">
    <property type="protein sequence ID" value="EFN65634.1"/>
    <property type="molecule type" value="Genomic_DNA"/>
</dbReference>
<dbReference type="OrthoDB" id="8191083at2759"/>
<feature type="compositionally biased region" description="Basic and acidic residues" evidence="1">
    <location>
        <begin position="1183"/>
        <end position="1192"/>
    </location>
</feature>
<feature type="region of interest" description="Disordered" evidence="1">
    <location>
        <begin position="1921"/>
        <end position="1948"/>
    </location>
</feature>
<sequence>MAEDNARSTEESGALEIERKLDKPSRPRDQRGAAKIKDKPEDARLPTPPPDPQCLPIARDRTSRGPEEEEEDLATYLSELGASPFEGHSFDYDTTPNSTTSAMGGEGVPYAEEAFEHLDRLCALTEQILELRDRSSKFFRRVRGLERVKVQRNADRRLEVALANDEEELLRDFTDEDTGFAESLLDAMLSNCRDAALTPKRGERLNVRSPSRQRSRSLAEQNLASNLIERVAETADKRDIFARNAGRNAGRNSGPKISKWTRVKAAFKWERACTNDLADIAESSTSATALSTPTTKYLRIPDAITTGNWSTGPSLSPCTSEVSGPSTPIGRVSSASSSNEEVFDDSRKNIINSPDRHLPLVKDDKKKDDPDRPARSFDRDTPITESVCSIESPNEVNRNKPLIRIISDADATMHAVNGKDPEISSKRPTPTLTITIPSNEEEIRSLSSPESISPLPSSTQDSGGSSPQHPKMRQDASSPREFKRQHSTIEEAVTHAPKIQRQDSKWNKVRRAFLTNATFSVPPSPVRVVAAQSFTNDDTRRARSCSESVEDLGKTITGISSNYNNNNNNNHCRERETRKDYQALREKFGAEFHRKLVEWERLKSARNARDGLPLNEERLAPEFRKKLQDWKRTKKGRRSGAVIEQQRVSRRRLTDWQLWRSSSSKAELRCYNKNQNSIGSRGSCASIGSAGSFGSDGKQHLCEDFIKRMEAWRRMSEAACRINERPKSPMNRVTSDVIDETEFLALEKLLLLFGQRIGKERRESDARQLNDCFDGDLRFMAMSRGVNCGNEVLIRTSVGSYRFEGISREFTRKLYDWEKHRGISPRSSTFRLLGPGYTPFTQDLNEATLTESSNTTGKNRAFHWTLKRSKSDGSVFEGSVRDESFAVRRSTSLQSLISTDKLEDDTRMNTLPVSNNSQGIKDPSEDMTVEDSEPEAMIVDIEDVIEETASPLTGVQPHQTPVYSVAASETTSIAVPLGTVTSSHEPSPVFLVEAEDDKNCKPWNNRKWINPEARSSENSPSPERCSLSEDCSRKRTTLLDEDKPNWESLCEEGNKEIQGSTGCTEETCCSILDSVKFDQSVGWTEDTCDESRDEGANKDSITFEFPLTPIYKSKNDTKKQEPSFENDNLESAYFANNFETVSPIRNEEELMLKLFGKVSFIIAQLKLASCRYNQDSSRTWTKEMNETRKIEDLANESSNKGQTSDTEDLRDDKHTQEAKREKIILSTDFCTYQLATTISSSDRHDSMEALSKLSNSNLDNNKDTSKSCDLNIKNDFKNDITSAYYENCSSPELQNDVDRHYEILTFKTDTCSDTMNNHLYEPVDCHEQVCGSSYDNGNNCIRENLLSSKLTAMERSNLSETPKNLLTNTIQTVPITVSRNSEARCLEKILINEETLNKIIVPTASTEDGIKSTERTRNRFASVDRPDEVVGNRSSDCNLSTRITTRNSQIDCNKKDGSSSKNVFIKTKRMIFGPFRRSEDRVSSRKESDGSIDGRLRRSSKSKSKSRSASPKLCRQDALLRVSLSLPWPLRSTLKDSETPLESKKSLGSKTEDVKTIEQKNPPCEKNSMNNKKFNDRLTEEKLLSSIDVNREKIHHSDAKFVTAPINICSFGATSTRLSEGPDPSRITSIKQNQCNQTQKDEKHGSDVRCNQVNFEGKQNEERFSRNQDERIQEEIEFGQRQDEVSQRDENHMKCDAVSSDLMHKLRILSDAAARREGRATESLIISDPESRSSRIRRAKESFLSRRGGPFCRSMMESTEAANPWKRSTMIATQMSTETSKANEITMITAKSKETENVGNRAEMVSLTAQDEIISLSEDKVDACQKNLAIDDVRSESLVKSASAGMINIDPNTFGRLVTTDRGCESLPRTIAKRRDSSGPLAKIVSKLRLSRLIRAKNVDSGGMSTISTLCRQSLLINMRGDPENRRSNEWESEKDSSTKDKDKDDDYSGTGSFADLRFETRETRRIIDAAQWAVVLLVAFSRIELSVYLRL</sequence>
<feature type="compositionally biased region" description="Basic residues" evidence="1">
    <location>
        <begin position="1497"/>
        <end position="1506"/>
    </location>
</feature>
<feature type="region of interest" description="Disordered" evidence="1">
    <location>
        <begin position="1534"/>
        <end position="1573"/>
    </location>
</feature>